<sequence>MASAPCLRSLTRIAGCSTTVARGNAYHSSLGAACRHEYLRKYQLNLIRPDGSIINARASEPLNYFALPTDLKSLSDDERLQMLAARKPKAKKIVKESIDDNFDAGSYMGDFWSASSTTTTEETNPSSAPKAEQKKATAADAKKGEKKD</sequence>
<dbReference type="EMBL" id="BTRK01000004">
    <property type="protein sequence ID" value="GMR49162.1"/>
    <property type="molecule type" value="Genomic_DNA"/>
</dbReference>
<keyword evidence="3" id="KW-1185">Reference proteome</keyword>
<gene>
    <name evidence="2" type="ORF">PMAYCL1PPCAC_19357</name>
</gene>
<evidence type="ECO:0000313" key="3">
    <source>
        <dbReference type="Proteomes" id="UP001328107"/>
    </source>
</evidence>
<feature type="compositionally biased region" description="Basic and acidic residues" evidence="1">
    <location>
        <begin position="131"/>
        <end position="148"/>
    </location>
</feature>
<feature type="non-terminal residue" evidence="2">
    <location>
        <position position="148"/>
    </location>
</feature>
<dbReference type="Gene3D" id="6.20.130.20">
    <property type="entry name" value="Mitochondrial ribosomal protein L55"/>
    <property type="match status" value="1"/>
</dbReference>
<protein>
    <recommendedName>
        <fullName evidence="4">Mrpl-55</fullName>
    </recommendedName>
</protein>
<proteinExistence type="predicted"/>
<dbReference type="InterPro" id="IPR018615">
    <property type="entry name" value="Ribosomal_mL55"/>
</dbReference>
<dbReference type="AlphaFoldDB" id="A0AAN5CS26"/>
<dbReference type="GO" id="GO:0005762">
    <property type="term" value="C:mitochondrial large ribosomal subunit"/>
    <property type="evidence" value="ECO:0007669"/>
    <property type="project" value="InterPro"/>
</dbReference>
<evidence type="ECO:0000313" key="2">
    <source>
        <dbReference type="EMBL" id="GMR49162.1"/>
    </source>
</evidence>
<dbReference type="PANTHER" id="PTHR34095">
    <property type="entry name" value="39S RIBOSOMAL PROTEIN L55, MITOCHONDRIAL"/>
    <property type="match status" value="1"/>
</dbReference>
<name>A0AAN5CS26_9BILA</name>
<feature type="compositionally biased region" description="Low complexity" evidence="1">
    <location>
        <begin position="115"/>
        <end position="129"/>
    </location>
</feature>
<dbReference type="InterPro" id="IPR044884">
    <property type="entry name" value="Ribosomal_mL55_sf"/>
</dbReference>
<reference evidence="3" key="1">
    <citation type="submission" date="2022-10" db="EMBL/GenBank/DDBJ databases">
        <title>Genome assembly of Pristionchus species.</title>
        <authorList>
            <person name="Yoshida K."/>
            <person name="Sommer R.J."/>
        </authorList>
    </citation>
    <scope>NUCLEOTIDE SEQUENCE [LARGE SCALE GENOMIC DNA]</scope>
    <source>
        <strain evidence="3">RS5460</strain>
    </source>
</reference>
<feature type="region of interest" description="Disordered" evidence="1">
    <location>
        <begin position="115"/>
        <end position="148"/>
    </location>
</feature>
<evidence type="ECO:0000256" key="1">
    <source>
        <dbReference type="SAM" id="MobiDB-lite"/>
    </source>
</evidence>
<evidence type="ECO:0008006" key="4">
    <source>
        <dbReference type="Google" id="ProtNLM"/>
    </source>
</evidence>
<dbReference type="Proteomes" id="UP001328107">
    <property type="component" value="Unassembled WGS sequence"/>
</dbReference>
<comment type="caution">
    <text evidence="2">The sequence shown here is derived from an EMBL/GenBank/DDBJ whole genome shotgun (WGS) entry which is preliminary data.</text>
</comment>
<dbReference type="GO" id="GO:0006412">
    <property type="term" value="P:translation"/>
    <property type="evidence" value="ECO:0007669"/>
    <property type="project" value="TreeGrafter"/>
</dbReference>
<dbReference type="PANTHER" id="PTHR34095:SF1">
    <property type="entry name" value="LARGE RIBOSOMAL SUBUNIT PROTEIN ML55"/>
    <property type="match status" value="1"/>
</dbReference>
<dbReference type="GO" id="GO:0003735">
    <property type="term" value="F:structural constituent of ribosome"/>
    <property type="evidence" value="ECO:0007669"/>
    <property type="project" value="InterPro"/>
</dbReference>
<dbReference type="Pfam" id="PF09776">
    <property type="entry name" value="Mitoc_L55"/>
    <property type="match status" value="1"/>
</dbReference>
<accession>A0AAN5CS26</accession>
<organism evidence="2 3">
    <name type="scientific">Pristionchus mayeri</name>
    <dbReference type="NCBI Taxonomy" id="1317129"/>
    <lineage>
        <taxon>Eukaryota</taxon>
        <taxon>Metazoa</taxon>
        <taxon>Ecdysozoa</taxon>
        <taxon>Nematoda</taxon>
        <taxon>Chromadorea</taxon>
        <taxon>Rhabditida</taxon>
        <taxon>Rhabditina</taxon>
        <taxon>Diplogasteromorpha</taxon>
        <taxon>Diplogasteroidea</taxon>
        <taxon>Neodiplogasteridae</taxon>
        <taxon>Pristionchus</taxon>
    </lineage>
</organism>